<keyword evidence="2" id="KW-1185">Reference proteome</keyword>
<evidence type="ECO:0000313" key="1">
    <source>
        <dbReference type="EMBL" id="CAJ0604672.1"/>
    </source>
</evidence>
<dbReference type="PANTHER" id="PTHR33750">
    <property type="entry name" value="PROTEIN CBG02727"/>
    <property type="match status" value="1"/>
</dbReference>
<dbReference type="Proteomes" id="UP001176961">
    <property type="component" value="Unassembled WGS sequence"/>
</dbReference>
<name>A0AA36MCN8_CYLNA</name>
<evidence type="ECO:0000313" key="2">
    <source>
        <dbReference type="Proteomes" id="UP001176961"/>
    </source>
</evidence>
<proteinExistence type="predicted"/>
<comment type="caution">
    <text evidence="1">The sequence shown here is derived from an EMBL/GenBank/DDBJ whole genome shotgun (WGS) entry which is preliminary data.</text>
</comment>
<dbReference type="PANTHER" id="PTHR33750:SF2">
    <property type="entry name" value="ACTIVATED IN BLOCKED UNFOLDED PROTEIN RESPONSE"/>
    <property type="match status" value="1"/>
</dbReference>
<protein>
    <submittedName>
        <fullName evidence="1">Uncharacterized protein</fullName>
    </submittedName>
</protein>
<sequence length="432" mass="46117">MDNSVLAVAPAVAHLALLHVKSSASTHAHRGYHSICVRSLANKLASNKHHYNSATASSKSFSTPVTVVVNPAAGQGCPGDCNTKCVSACLSLRYSSSLCSASCQSSCGRVCDQSFHIISADKVVDASKKTPQSCASNCEQECESSCALTMSSAECRKTCKSTCIGLCPTSSHPTLMDLDSVTYQLTTNTAEPQPQATAAPDNQERAERPLKINVKLLPSAEISQHLSSRTPSPFLQCLRQCDIGCQQSCRERIPLPNEGCDASCVNTCNYVCAPSEPSQMISRDVSTYPVRLDPQQRCISECQSVCQLACTTRSPSDRCIDSCISNCDEACSSPRVQKNSAELFQKNVTHSPSLIGTVLPPRSNSGVSTSTPLNISIILQPSTPAKTSHFSKQDTECSRACGAACTRQCLSVSDDFCIIACKSHCYNEICAN</sequence>
<accession>A0AA36MCN8</accession>
<gene>
    <name evidence="1" type="ORF">CYNAS_LOCUS16655</name>
</gene>
<organism evidence="1 2">
    <name type="scientific">Cylicocyclus nassatus</name>
    <name type="common">Nematode worm</name>
    <dbReference type="NCBI Taxonomy" id="53992"/>
    <lineage>
        <taxon>Eukaryota</taxon>
        <taxon>Metazoa</taxon>
        <taxon>Ecdysozoa</taxon>
        <taxon>Nematoda</taxon>
        <taxon>Chromadorea</taxon>
        <taxon>Rhabditida</taxon>
        <taxon>Rhabditina</taxon>
        <taxon>Rhabditomorpha</taxon>
        <taxon>Strongyloidea</taxon>
        <taxon>Strongylidae</taxon>
        <taxon>Cylicocyclus</taxon>
    </lineage>
</organism>
<dbReference type="EMBL" id="CATQJL010000316">
    <property type="protein sequence ID" value="CAJ0604672.1"/>
    <property type="molecule type" value="Genomic_DNA"/>
</dbReference>
<dbReference type="AlphaFoldDB" id="A0AA36MCN8"/>
<reference evidence="1" key="1">
    <citation type="submission" date="2023-07" db="EMBL/GenBank/DDBJ databases">
        <authorList>
            <consortium name="CYATHOMIX"/>
        </authorList>
    </citation>
    <scope>NUCLEOTIDE SEQUENCE</scope>
    <source>
        <strain evidence="1">N/A</strain>
    </source>
</reference>